<feature type="compositionally biased region" description="Polar residues" evidence="3">
    <location>
        <begin position="143"/>
        <end position="158"/>
    </location>
</feature>
<gene>
    <name evidence="6" type="primary">PMC1_1</name>
    <name evidence="6" type="ORF">OC846_006739</name>
</gene>
<dbReference type="GO" id="GO:0005886">
    <property type="term" value="C:plasma membrane"/>
    <property type="evidence" value="ECO:0007669"/>
    <property type="project" value="TreeGrafter"/>
</dbReference>
<organism evidence="6 7">
    <name type="scientific">Tilletia horrida</name>
    <dbReference type="NCBI Taxonomy" id="155126"/>
    <lineage>
        <taxon>Eukaryota</taxon>
        <taxon>Fungi</taxon>
        <taxon>Dikarya</taxon>
        <taxon>Basidiomycota</taxon>
        <taxon>Ustilaginomycotina</taxon>
        <taxon>Exobasidiomycetes</taxon>
        <taxon>Tilletiales</taxon>
        <taxon>Tilletiaceae</taxon>
        <taxon>Tilletia</taxon>
    </lineage>
</organism>
<dbReference type="GO" id="GO:0005388">
    <property type="term" value="F:P-type calcium transporter activity"/>
    <property type="evidence" value="ECO:0007669"/>
    <property type="project" value="TreeGrafter"/>
</dbReference>
<accession>A0AAN6GJG3</accession>
<dbReference type="EMBL" id="JAPDMZ010000525">
    <property type="protein sequence ID" value="KAK0542433.1"/>
    <property type="molecule type" value="Genomic_DNA"/>
</dbReference>
<evidence type="ECO:0000256" key="1">
    <source>
        <dbReference type="ARBA" id="ARBA00004127"/>
    </source>
</evidence>
<evidence type="ECO:0000313" key="6">
    <source>
        <dbReference type="EMBL" id="KAK0542433.1"/>
    </source>
</evidence>
<dbReference type="Pfam" id="PF00122">
    <property type="entry name" value="E1-E2_ATPase"/>
    <property type="match status" value="1"/>
</dbReference>
<evidence type="ECO:0000256" key="4">
    <source>
        <dbReference type="SAM" id="Phobius"/>
    </source>
</evidence>
<feature type="compositionally biased region" description="Polar residues" evidence="3">
    <location>
        <begin position="113"/>
        <end position="122"/>
    </location>
</feature>
<dbReference type="Gene3D" id="2.70.150.10">
    <property type="entry name" value="Calcium-transporting ATPase, cytoplasmic transduction domain A"/>
    <property type="match status" value="1"/>
</dbReference>
<feature type="region of interest" description="Disordered" evidence="3">
    <location>
        <begin position="1"/>
        <end position="231"/>
    </location>
</feature>
<keyword evidence="4" id="KW-0472">Membrane</keyword>
<feature type="transmembrane region" description="Helical" evidence="4">
    <location>
        <begin position="381"/>
        <end position="399"/>
    </location>
</feature>
<dbReference type="SUPFAM" id="SSF81665">
    <property type="entry name" value="Calcium ATPase, transmembrane domain M"/>
    <property type="match status" value="1"/>
</dbReference>
<dbReference type="InterPro" id="IPR008250">
    <property type="entry name" value="ATPase_P-typ_transduc_dom_A_sf"/>
</dbReference>
<keyword evidence="2" id="KW-0460">Magnesium</keyword>
<proteinExistence type="predicted"/>
<comment type="subcellular location">
    <subcellularLocation>
        <location evidence="1">Endomembrane system</location>
        <topology evidence="1">Multi-pass membrane protein</topology>
    </subcellularLocation>
</comment>
<dbReference type="InterPro" id="IPR023298">
    <property type="entry name" value="ATPase_P-typ_TM_dom_sf"/>
</dbReference>
<dbReference type="AlphaFoldDB" id="A0AAN6GJG3"/>
<evidence type="ECO:0000313" key="7">
    <source>
        <dbReference type="Proteomes" id="UP001176517"/>
    </source>
</evidence>
<dbReference type="InterPro" id="IPR004014">
    <property type="entry name" value="ATPase_P-typ_cation-transptr_N"/>
</dbReference>
<dbReference type="GO" id="GO:0012505">
    <property type="term" value="C:endomembrane system"/>
    <property type="evidence" value="ECO:0007669"/>
    <property type="project" value="UniProtKB-SubCell"/>
</dbReference>
<protein>
    <submittedName>
        <fullName evidence="6">Plasma membrane calcium</fullName>
    </submittedName>
</protein>
<dbReference type="SUPFAM" id="SSF81653">
    <property type="entry name" value="Calcium ATPase, transduction domain A"/>
    <property type="match status" value="1"/>
</dbReference>
<reference evidence="6" key="1">
    <citation type="journal article" date="2023" name="PhytoFront">
        <title>Draft Genome Resources of Seven Strains of Tilletia horrida, Causal Agent of Kernel Smut of Rice.</title>
        <authorList>
            <person name="Khanal S."/>
            <person name="Antony Babu S."/>
            <person name="Zhou X.G."/>
        </authorList>
    </citation>
    <scope>NUCLEOTIDE SEQUENCE</scope>
    <source>
        <strain evidence="6">TX6</strain>
    </source>
</reference>
<name>A0AAN6GJG3_9BASI</name>
<evidence type="ECO:0000256" key="3">
    <source>
        <dbReference type="SAM" id="MobiDB-lite"/>
    </source>
</evidence>
<evidence type="ECO:0000259" key="5">
    <source>
        <dbReference type="SMART" id="SM00831"/>
    </source>
</evidence>
<comment type="caution">
    <text evidence="6">The sequence shown here is derived from an EMBL/GenBank/DDBJ whole genome shotgun (WGS) entry which is preliminary data.</text>
</comment>
<keyword evidence="7" id="KW-1185">Reference proteome</keyword>
<feature type="compositionally biased region" description="Low complexity" evidence="3">
    <location>
        <begin position="48"/>
        <end position="86"/>
    </location>
</feature>
<evidence type="ECO:0000256" key="2">
    <source>
        <dbReference type="ARBA" id="ARBA00022842"/>
    </source>
</evidence>
<dbReference type="SMART" id="SM00831">
    <property type="entry name" value="Cation_ATPase_N"/>
    <property type="match status" value="1"/>
</dbReference>
<feature type="non-terminal residue" evidence="6">
    <location>
        <position position="508"/>
    </location>
</feature>
<dbReference type="InterPro" id="IPR059000">
    <property type="entry name" value="ATPase_P-type_domA"/>
</dbReference>
<dbReference type="Pfam" id="PF00690">
    <property type="entry name" value="Cation_ATPase_N"/>
    <property type="match status" value="1"/>
</dbReference>
<dbReference type="GO" id="GO:0006874">
    <property type="term" value="P:intracellular calcium ion homeostasis"/>
    <property type="evidence" value="ECO:0007669"/>
    <property type="project" value="TreeGrafter"/>
</dbReference>
<sequence>MSGSPSGDNNKPALPTIITTQDATPLADDGQQPQLNSSEESPSQTVTPSNSGLEPGSPSGSPGSVPNIAISTTAPAARSSAAASASHGRNYSISSLGHGRTPSLGSAAAHLQVPQSPSQGTVSLAGGGGGHHNPHTAIPPSPTLSVISDDNSPTASTARTHDRIPSVSSSAGFSSDPGHGPGMGSHARGKVGKLHSDDGSTNGPGTRRAGKHDDDDDCADEIDHPAKGIKGLKQRLYAHTRAGRIKAQEAKMEEERRQAREMDPTPFRHRPYEFADLVDPKSPKLLKEIGGTAGLVARLGSDPHSGLNLALAASANGAESEKVQEIERGEKDPENVPVQQHEDYVKATQEDRERVYGKNALPERKSKSLLLLMWLAFQDKILILLTIAAVVSLALGLYTDFGAATEYISCNNPPPGLPGCPAPKVDWVEGVAIIVAILIVDLVGSLNDYQKERQFAKLNAKKEERNVKVIRQGKQALMSVHDVLVGDVLMLEPGEIIPCDGVFLRGHN</sequence>
<dbReference type="PANTHER" id="PTHR24093:SF369">
    <property type="entry name" value="CALCIUM-TRANSPORTING ATPASE"/>
    <property type="match status" value="1"/>
</dbReference>
<dbReference type="Gene3D" id="1.20.1110.10">
    <property type="entry name" value="Calcium-transporting ATPase, transmembrane domain"/>
    <property type="match status" value="1"/>
</dbReference>
<keyword evidence="4" id="KW-1133">Transmembrane helix</keyword>
<dbReference type="PANTHER" id="PTHR24093">
    <property type="entry name" value="CATION TRANSPORTING ATPASE"/>
    <property type="match status" value="1"/>
</dbReference>
<feature type="compositionally biased region" description="Polar residues" evidence="3">
    <location>
        <begin position="31"/>
        <end position="47"/>
    </location>
</feature>
<feature type="domain" description="Cation-transporting P-type ATPase N-terminal" evidence="5">
    <location>
        <begin position="288"/>
        <end position="397"/>
    </location>
</feature>
<keyword evidence="4" id="KW-0812">Transmembrane</keyword>
<feature type="transmembrane region" description="Helical" evidence="4">
    <location>
        <begin position="427"/>
        <end position="447"/>
    </location>
</feature>
<dbReference type="Proteomes" id="UP001176517">
    <property type="component" value="Unassembled WGS sequence"/>
</dbReference>